<keyword evidence="6" id="KW-1185">Reference proteome</keyword>
<evidence type="ECO:0000256" key="1">
    <source>
        <dbReference type="ARBA" id="ARBA00023015"/>
    </source>
</evidence>
<feature type="domain" description="HTH arsR-type" evidence="4">
    <location>
        <begin position="9"/>
        <end position="95"/>
    </location>
</feature>
<reference evidence="5 6" key="1">
    <citation type="journal article" date="2015" name="Genome Announc.">
        <title>Complete Genome Sequence of Methanosphaerula palustris E1-9CT, a Hydrogenotrophic Methanogen Isolated from a Minerotrophic Fen Peatland.</title>
        <authorList>
            <person name="Cadillo-Quiroz H."/>
            <person name="Browne P."/>
            <person name="Kyrpides N."/>
            <person name="Woyke T."/>
            <person name="Goodwin L."/>
            <person name="Detter C."/>
            <person name="Yavitt J.B."/>
            <person name="Zinder S.H."/>
        </authorList>
    </citation>
    <scope>NUCLEOTIDE SEQUENCE [LARGE SCALE GENOMIC DNA]</scope>
    <source>
        <strain evidence="6">ATCC BAA-1556 / DSM 19958 / E1-9c</strain>
    </source>
</reference>
<dbReference type="eggNOG" id="arCOG01684">
    <property type="taxonomic scope" value="Archaea"/>
</dbReference>
<dbReference type="Gene3D" id="1.10.10.10">
    <property type="entry name" value="Winged helix-like DNA-binding domain superfamily/Winged helix DNA-binding domain"/>
    <property type="match status" value="2"/>
</dbReference>
<dbReference type="SMART" id="SM00418">
    <property type="entry name" value="HTH_ARSR"/>
    <property type="match status" value="1"/>
</dbReference>
<keyword evidence="1" id="KW-0805">Transcription regulation</keyword>
<dbReference type="STRING" id="521011.Mpal_2059"/>
<sequence length="206" mass="24086">MLDQEEVSRLLDILGNRNRRRIIDLLRQKPCFVTEISDRLVLSPKVVIEHLAMMEREQIITFNQDERRRKYYFLFNDITFSVDLKRRDDLISLPERSQQAVLRNGLVMLRRLISARENLILNLEQIDRDIDLKIHDMLKYGKDILQNEGDLDLLIALSHYDLTFESLEELTGMSSSELNSTLARLKKNGLVENQGTTYNLSGIHAE</sequence>
<dbReference type="HOGENOM" id="CLU_090889_0_0_2"/>
<evidence type="ECO:0000313" key="5">
    <source>
        <dbReference type="EMBL" id="ACL17358.1"/>
    </source>
</evidence>
<dbReference type="InterPro" id="IPR011991">
    <property type="entry name" value="ArsR-like_HTH"/>
</dbReference>
<evidence type="ECO:0000256" key="3">
    <source>
        <dbReference type="ARBA" id="ARBA00023163"/>
    </source>
</evidence>
<evidence type="ECO:0000256" key="2">
    <source>
        <dbReference type="ARBA" id="ARBA00023125"/>
    </source>
</evidence>
<dbReference type="KEGG" id="mpl:Mpal_2059"/>
<dbReference type="InterPro" id="IPR001845">
    <property type="entry name" value="HTH_ArsR_DNA-bd_dom"/>
</dbReference>
<dbReference type="GO" id="GO:0003700">
    <property type="term" value="F:DNA-binding transcription factor activity"/>
    <property type="evidence" value="ECO:0007669"/>
    <property type="project" value="InterPro"/>
</dbReference>
<dbReference type="Pfam" id="PF01022">
    <property type="entry name" value="HTH_5"/>
    <property type="match status" value="1"/>
</dbReference>
<dbReference type="InterPro" id="IPR008848">
    <property type="entry name" value="Plasmid_regulator_arc"/>
</dbReference>
<dbReference type="EMBL" id="CP001338">
    <property type="protein sequence ID" value="ACL17358.1"/>
    <property type="molecule type" value="Genomic_DNA"/>
</dbReference>
<dbReference type="Pfam" id="PF05584">
    <property type="entry name" value="Sulfolobus_pRN"/>
    <property type="match status" value="1"/>
</dbReference>
<name>B8GDK7_METPE</name>
<dbReference type="AlphaFoldDB" id="B8GDK7"/>
<dbReference type="RefSeq" id="WP_012618677.1">
    <property type="nucleotide sequence ID" value="NC_011832.1"/>
</dbReference>
<dbReference type="PANTHER" id="PTHR33154">
    <property type="entry name" value="TRANSCRIPTIONAL REGULATOR, ARSR FAMILY"/>
    <property type="match status" value="1"/>
</dbReference>
<organism evidence="5 6">
    <name type="scientific">Methanosphaerula palustris (strain ATCC BAA-1556 / DSM 19958 / E1-9c)</name>
    <dbReference type="NCBI Taxonomy" id="521011"/>
    <lineage>
        <taxon>Archaea</taxon>
        <taxon>Methanobacteriati</taxon>
        <taxon>Methanobacteriota</taxon>
        <taxon>Stenosarchaea group</taxon>
        <taxon>Methanomicrobia</taxon>
        <taxon>Methanomicrobiales</taxon>
        <taxon>Methanoregulaceae</taxon>
        <taxon>Methanosphaerula</taxon>
    </lineage>
</organism>
<dbReference type="InterPro" id="IPR036390">
    <property type="entry name" value="WH_DNA-bd_sf"/>
</dbReference>
<keyword evidence="3" id="KW-0804">Transcription</keyword>
<evidence type="ECO:0000259" key="4">
    <source>
        <dbReference type="SMART" id="SM00418"/>
    </source>
</evidence>
<dbReference type="OrthoDB" id="9623at2157"/>
<gene>
    <name evidence="5" type="ordered locus">Mpal_2059</name>
</gene>
<keyword evidence="2" id="KW-0238">DNA-binding</keyword>
<dbReference type="PANTHER" id="PTHR33154:SF33">
    <property type="entry name" value="TRANSCRIPTIONAL REPRESSOR SDPR"/>
    <property type="match status" value="1"/>
</dbReference>
<dbReference type="CDD" id="cd00090">
    <property type="entry name" value="HTH_ARSR"/>
    <property type="match status" value="1"/>
</dbReference>
<protein>
    <submittedName>
        <fullName evidence="5">Transcriptional regulator, ArsR family</fullName>
    </submittedName>
</protein>
<proteinExistence type="predicted"/>
<evidence type="ECO:0000313" key="6">
    <source>
        <dbReference type="Proteomes" id="UP000002457"/>
    </source>
</evidence>
<dbReference type="GeneID" id="7272040"/>
<dbReference type="SUPFAM" id="SSF46785">
    <property type="entry name" value="Winged helix' DNA-binding domain"/>
    <property type="match status" value="2"/>
</dbReference>
<dbReference type="InterPro" id="IPR051081">
    <property type="entry name" value="HTH_MetalResp_TranReg"/>
</dbReference>
<dbReference type="Proteomes" id="UP000002457">
    <property type="component" value="Chromosome"/>
</dbReference>
<dbReference type="InterPro" id="IPR036388">
    <property type="entry name" value="WH-like_DNA-bd_sf"/>
</dbReference>
<accession>B8GDK7</accession>
<dbReference type="GO" id="GO:0003677">
    <property type="term" value="F:DNA binding"/>
    <property type="evidence" value="ECO:0007669"/>
    <property type="project" value="UniProtKB-KW"/>
</dbReference>